<reference evidence="7 8" key="1">
    <citation type="submission" date="2016-01" db="EMBL/GenBank/DDBJ databases">
        <title>Genome sequence of the yeast Holleya sinecauda.</title>
        <authorList>
            <person name="Dietrich F.S."/>
        </authorList>
    </citation>
    <scope>NUCLEOTIDE SEQUENCE [LARGE SCALE GENOMIC DNA]</scope>
    <source>
        <strain evidence="7 8">ATCC 58844</strain>
    </source>
</reference>
<evidence type="ECO:0000256" key="2">
    <source>
        <dbReference type="ARBA" id="ARBA00022602"/>
    </source>
</evidence>
<evidence type="ECO:0000313" key="7">
    <source>
        <dbReference type="EMBL" id="AMD22756.1"/>
    </source>
</evidence>
<dbReference type="STRING" id="45286.A0A120K2W0"/>
<dbReference type="Pfam" id="PF01239">
    <property type="entry name" value="PPTA"/>
    <property type="match status" value="4"/>
</dbReference>
<evidence type="ECO:0000313" key="8">
    <source>
        <dbReference type="Proteomes" id="UP000243052"/>
    </source>
</evidence>
<keyword evidence="3 6" id="KW-0808">Transferase</keyword>
<dbReference type="AlphaFoldDB" id="A0A120K2W0"/>
<evidence type="ECO:0000256" key="3">
    <source>
        <dbReference type="ARBA" id="ARBA00022679"/>
    </source>
</evidence>
<dbReference type="EMBL" id="CP014248">
    <property type="protein sequence ID" value="AMD22756.1"/>
    <property type="molecule type" value="Genomic_DNA"/>
</dbReference>
<proteinExistence type="inferred from homology"/>
<organism evidence="7 8">
    <name type="scientific">Eremothecium sinecaudum</name>
    <dbReference type="NCBI Taxonomy" id="45286"/>
    <lineage>
        <taxon>Eukaryota</taxon>
        <taxon>Fungi</taxon>
        <taxon>Dikarya</taxon>
        <taxon>Ascomycota</taxon>
        <taxon>Saccharomycotina</taxon>
        <taxon>Saccharomycetes</taxon>
        <taxon>Saccharomycetales</taxon>
        <taxon>Saccharomycetaceae</taxon>
        <taxon>Eremothecium</taxon>
    </lineage>
</organism>
<sequence length="327" mass="39326">MHGIKRRQWTDESLAQKRALDQEKIKHYRNLNNKLLAKKTAKKYDDASLVDTTRLLSLNPEFNSIWNYRRDIISAIKDTLDENFWERELEFTMDQLRSFPKVYWIWNHRVWCLNNYPGSSIEVWKRELVIVGKLLEMDPRNFHGWHYRRIIIASIEKISDSSMNKHELEYTTTMINGNISNFSAWHQRCQLIPKMIKMHELGDLNEFIQKEINYLINAMFTDAEDQSVWMYVKWFIKEKCIIEHLTTDAYIAMLQKFKENILYINEDELEFSGKENVWCLKALIVIESIETSDLNLTSDCKKEDYLNRLIELDQPRKNRYRHMLNDA</sequence>
<comment type="function">
    <text evidence="6">Catalyzes the transfer of a geranyl-geranyl moiety from geranyl-geranyl pyrophosphate to cysteines occuring in specific C-terminal amino acid sequences.</text>
</comment>
<keyword evidence="4" id="KW-0677">Repeat</keyword>
<comment type="similarity">
    <text evidence="1 6">Belongs to the protein prenyltransferase subunit alpha family.</text>
</comment>
<dbReference type="GO" id="GO:0004663">
    <property type="term" value="F:Rab geranylgeranyltransferase activity"/>
    <property type="evidence" value="ECO:0007669"/>
    <property type="project" value="UniProtKB-UniRule"/>
</dbReference>
<dbReference type="RefSeq" id="XP_017989752.1">
    <property type="nucleotide sequence ID" value="XM_018133976.1"/>
</dbReference>
<dbReference type="PROSITE" id="PS51147">
    <property type="entry name" value="PFTA"/>
    <property type="match status" value="4"/>
</dbReference>
<protein>
    <recommendedName>
        <fullName evidence="6">Geranylgeranyl transferase type-2 subunit alpha</fullName>
        <ecNumber evidence="6">2.5.1.60</ecNumber>
    </recommendedName>
    <alternativeName>
        <fullName evidence="6">Geranylgeranyl transferase type II subunit alpha</fullName>
    </alternativeName>
</protein>
<dbReference type="GeneID" id="28726120"/>
<comment type="catalytic activity">
    <reaction evidence="5 6">
        <text>geranylgeranyl diphosphate + L-cysteinyl-[protein] = S-geranylgeranyl-L-cysteinyl-[protein] + diphosphate</text>
        <dbReference type="Rhea" id="RHEA:21240"/>
        <dbReference type="Rhea" id="RHEA-COMP:10131"/>
        <dbReference type="Rhea" id="RHEA-COMP:11537"/>
        <dbReference type="ChEBI" id="CHEBI:29950"/>
        <dbReference type="ChEBI" id="CHEBI:33019"/>
        <dbReference type="ChEBI" id="CHEBI:57533"/>
        <dbReference type="ChEBI" id="CHEBI:86021"/>
        <dbReference type="EC" id="2.5.1.60"/>
    </reaction>
</comment>
<dbReference type="PANTHER" id="PTHR11129">
    <property type="entry name" value="PROTEIN FARNESYLTRANSFERASE ALPHA SUBUNIT/RAB GERANYLGERANYL TRANSFERASE ALPHA SUBUNIT"/>
    <property type="match status" value="1"/>
</dbReference>
<evidence type="ECO:0000256" key="4">
    <source>
        <dbReference type="ARBA" id="ARBA00022737"/>
    </source>
</evidence>
<dbReference type="Gene3D" id="1.25.40.120">
    <property type="entry name" value="Protein prenylyltransferase"/>
    <property type="match status" value="1"/>
</dbReference>
<dbReference type="EC" id="2.5.1.60" evidence="6"/>
<keyword evidence="8" id="KW-1185">Reference proteome</keyword>
<evidence type="ECO:0000256" key="1">
    <source>
        <dbReference type="ARBA" id="ARBA00006734"/>
    </source>
</evidence>
<dbReference type="PANTHER" id="PTHR11129:SF2">
    <property type="entry name" value="GERANYLGERANYL TRANSFERASE TYPE-2 SUBUNIT ALPHA"/>
    <property type="match status" value="1"/>
</dbReference>
<evidence type="ECO:0000256" key="5">
    <source>
        <dbReference type="ARBA" id="ARBA00047658"/>
    </source>
</evidence>
<dbReference type="Proteomes" id="UP000243052">
    <property type="component" value="Chromosome viii"/>
</dbReference>
<evidence type="ECO:0000256" key="6">
    <source>
        <dbReference type="RuleBase" id="RU367120"/>
    </source>
</evidence>
<accession>A0A120K2W0</accession>
<keyword evidence="2 6" id="KW-0637">Prenyltransferase</keyword>
<dbReference type="GO" id="GO:0097354">
    <property type="term" value="P:prenylation"/>
    <property type="evidence" value="ECO:0007669"/>
    <property type="project" value="UniProtKB-UniRule"/>
</dbReference>
<gene>
    <name evidence="7" type="ORF">AW171_hschr84810</name>
</gene>
<name>A0A120K2W0_9SACH</name>
<dbReference type="SUPFAM" id="SSF48439">
    <property type="entry name" value="Protein prenylyltransferase"/>
    <property type="match status" value="1"/>
</dbReference>
<dbReference type="InterPro" id="IPR002088">
    <property type="entry name" value="Prenyl_trans_a"/>
</dbReference>
<dbReference type="OrthoDB" id="1658at2759"/>
<dbReference type="GO" id="GO:0005968">
    <property type="term" value="C:Rab-protein geranylgeranyltransferase complex"/>
    <property type="evidence" value="ECO:0007669"/>
    <property type="project" value="TreeGrafter"/>
</dbReference>